<dbReference type="InterPro" id="IPR009038">
    <property type="entry name" value="GOLD_dom"/>
</dbReference>
<evidence type="ECO:0000256" key="1">
    <source>
        <dbReference type="ARBA" id="ARBA00004479"/>
    </source>
</evidence>
<dbReference type="PROSITE" id="PS50866">
    <property type="entry name" value="GOLD"/>
    <property type="match status" value="1"/>
</dbReference>
<protein>
    <submittedName>
        <fullName evidence="12">Transmembrane emp24 domain-containing protein 2</fullName>
    </submittedName>
</protein>
<evidence type="ECO:0000256" key="3">
    <source>
        <dbReference type="ARBA" id="ARBA00022473"/>
    </source>
</evidence>
<keyword evidence="4 9" id="KW-0812">Transmembrane</keyword>
<sequence>MMKSTIQCCFILMVIIIIIMDVANMATITLDLHEQQCFHEHIERGKNTQSNVSIAKLSIIFDVIAGGFTDINFYLKNTRIDTSLYKSLGTSSDRLMIAINEPGTYEYCFDNNGATVSHSTKMIRFEVVISFNHSLLRNNTNNDDYDDIDKKRMLNGLNQQLLMVKYEAEIQRYSMIVHHELNEQTNHMLMMWSAFETAIIVMIFIGEVYYLKHFFETKRYFY</sequence>
<dbReference type="SMART" id="SM01190">
    <property type="entry name" value="EMP24_GP25L"/>
    <property type="match status" value="1"/>
</dbReference>
<evidence type="ECO:0000313" key="13">
    <source>
        <dbReference type="Proteomes" id="UP000790347"/>
    </source>
</evidence>
<comment type="similarity">
    <text evidence="2 9">Belongs to the EMP24/GP25L family.</text>
</comment>
<evidence type="ECO:0000256" key="9">
    <source>
        <dbReference type="RuleBase" id="RU003827"/>
    </source>
</evidence>
<dbReference type="InterPro" id="IPR015720">
    <property type="entry name" value="Emp24-like"/>
</dbReference>
<dbReference type="PANTHER" id="PTHR22811">
    <property type="entry name" value="TRANSMEMBRANE EMP24 DOMAIN-CONTAINING PROTEIN"/>
    <property type="match status" value="1"/>
</dbReference>
<accession>A0A922I469</accession>
<gene>
    <name evidence="12" type="primary">TMED2_2</name>
    <name evidence="12" type="ORF">DERF_005800</name>
</gene>
<evidence type="ECO:0000256" key="10">
    <source>
        <dbReference type="SAM" id="Phobius"/>
    </source>
</evidence>
<reference evidence="12" key="1">
    <citation type="submission" date="2013-05" db="EMBL/GenBank/DDBJ databases">
        <authorList>
            <person name="Yim A.K.Y."/>
            <person name="Chan T.F."/>
            <person name="Ji K.M."/>
            <person name="Liu X.Y."/>
            <person name="Zhou J.W."/>
            <person name="Li R.Q."/>
            <person name="Yang K.Y."/>
            <person name="Li J."/>
            <person name="Li M."/>
            <person name="Law P.T.W."/>
            <person name="Wu Y.L."/>
            <person name="Cai Z.L."/>
            <person name="Qin H."/>
            <person name="Bao Y."/>
            <person name="Leung R.K.K."/>
            <person name="Ng P.K.S."/>
            <person name="Zou J."/>
            <person name="Zhong X.J."/>
            <person name="Ran P.X."/>
            <person name="Zhong N.S."/>
            <person name="Liu Z.G."/>
            <person name="Tsui S.K.W."/>
        </authorList>
    </citation>
    <scope>NUCLEOTIDE SEQUENCE</scope>
    <source>
        <strain evidence="12">Derf</strain>
        <tissue evidence="12">Whole organism</tissue>
    </source>
</reference>
<dbReference type="GO" id="GO:0016020">
    <property type="term" value="C:membrane"/>
    <property type="evidence" value="ECO:0007669"/>
    <property type="project" value="UniProtKB-SubCell"/>
</dbReference>
<dbReference type="Proteomes" id="UP000790347">
    <property type="component" value="Unassembled WGS sequence"/>
</dbReference>
<evidence type="ECO:0000256" key="4">
    <source>
        <dbReference type="ARBA" id="ARBA00022692"/>
    </source>
</evidence>
<keyword evidence="3" id="KW-0217">Developmental protein</keyword>
<proteinExistence type="inferred from homology"/>
<reference evidence="12" key="2">
    <citation type="journal article" date="2022" name="Res Sq">
        <title>Comparative Genomics Reveals Insights into the Divergent Evolution of Astigmatic Mites and Household Pest Adaptations.</title>
        <authorList>
            <person name="Xiong Q."/>
            <person name="Wan A.T.-Y."/>
            <person name="Liu X.-Y."/>
            <person name="Fung C.S.-H."/>
            <person name="Xiao X."/>
            <person name="Malainual N."/>
            <person name="Hou J."/>
            <person name="Wang L."/>
            <person name="Wang M."/>
            <person name="Yang K."/>
            <person name="Cui Y."/>
            <person name="Leung E."/>
            <person name="Nong W."/>
            <person name="Shin S.-K."/>
            <person name="Au S."/>
            <person name="Jeong K.Y."/>
            <person name="Chew F.T."/>
            <person name="Hui J."/>
            <person name="Leung T.F."/>
            <person name="Tungtrongchitr A."/>
            <person name="Zhong N."/>
            <person name="Liu Z."/>
            <person name="Tsui S."/>
        </authorList>
    </citation>
    <scope>NUCLEOTIDE SEQUENCE</scope>
    <source>
        <strain evidence="12">Derf</strain>
        <tissue evidence="12">Whole organism</tissue>
    </source>
</reference>
<evidence type="ECO:0000313" key="12">
    <source>
        <dbReference type="EMBL" id="KAH9522202.1"/>
    </source>
</evidence>
<keyword evidence="6 10" id="KW-1133">Transmembrane helix</keyword>
<evidence type="ECO:0000256" key="8">
    <source>
        <dbReference type="ARBA" id="ARBA00037847"/>
    </source>
</evidence>
<name>A0A922I469_DERFA</name>
<keyword evidence="7 10" id="KW-0472">Membrane</keyword>
<keyword evidence="5" id="KW-0732">Signal</keyword>
<dbReference type="InterPro" id="IPR036598">
    <property type="entry name" value="GOLD_dom_sf"/>
</dbReference>
<evidence type="ECO:0000256" key="7">
    <source>
        <dbReference type="ARBA" id="ARBA00023136"/>
    </source>
</evidence>
<keyword evidence="13" id="KW-1185">Reference proteome</keyword>
<dbReference type="EMBL" id="ASGP02000002">
    <property type="protein sequence ID" value="KAH9522202.1"/>
    <property type="molecule type" value="Genomic_DNA"/>
</dbReference>
<evidence type="ECO:0000256" key="5">
    <source>
        <dbReference type="ARBA" id="ARBA00022729"/>
    </source>
</evidence>
<evidence type="ECO:0000259" key="11">
    <source>
        <dbReference type="PROSITE" id="PS50866"/>
    </source>
</evidence>
<dbReference type="GO" id="GO:0012505">
    <property type="term" value="C:endomembrane system"/>
    <property type="evidence" value="ECO:0007669"/>
    <property type="project" value="UniProtKB-SubCell"/>
</dbReference>
<feature type="domain" description="GOLD" evidence="11">
    <location>
        <begin position="35"/>
        <end position="129"/>
    </location>
</feature>
<comment type="caution">
    <text evidence="12">The sequence shown here is derived from an EMBL/GenBank/DDBJ whole genome shotgun (WGS) entry which is preliminary data.</text>
</comment>
<comment type="subcellular location">
    <subcellularLocation>
        <location evidence="8">Endomembrane system</location>
        <topology evidence="8">Single-pass membrane protein</topology>
    </subcellularLocation>
    <subcellularLocation>
        <location evidence="1 9">Membrane</location>
        <topology evidence="1 9">Single-pass type I membrane protein</topology>
    </subcellularLocation>
</comment>
<dbReference type="Pfam" id="PF01105">
    <property type="entry name" value="EMP24_GP25L"/>
    <property type="match status" value="1"/>
</dbReference>
<dbReference type="SUPFAM" id="SSF101576">
    <property type="entry name" value="Supernatant protein factor (SPF), C-terminal domain"/>
    <property type="match status" value="1"/>
</dbReference>
<feature type="transmembrane region" description="Helical" evidence="10">
    <location>
        <begin position="189"/>
        <end position="211"/>
    </location>
</feature>
<evidence type="ECO:0000256" key="2">
    <source>
        <dbReference type="ARBA" id="ARBA00007104"/>
    </source>
</evidence>
<evidence type="ECO:0000256" key="6">
    <source>
        <dbReference type="ARBA" id="ARBA00022989"/>
    </source>
</evidence>
<dbReference type="AlphaFoldDB" id="A0A922I469"/>
<organism evidence="12 13">
    <name type="scientific">Dermatophagoides farinae</name>
    <name type="common">American house dust mite</name>
    <dbReference type="NCBI Taxonomy" id="6954"/>
    <lineage>
        <taxon>Eukaryota</taxon>
        <taxon>Metazoa</taxon>
        <taxon>Ecdysozoa</taxon>
        <taxon>Arthropoda</taxon>
        <taxon>Chelicerata</taxon>
        <taxon>Arachnida</taxon>
        <taxon>Acari</taxon>
        <taxon>Acariformes</taxon>
        <taxon>Sarcoptiformes</taxon>
        <taxon>Astigmata</taxon>
        <taxon>Psoroptidia</taxon>
        <taxon>Analgoidea</taxon>
        <taxon>Pyroglyphidae</taxon>
        <taxon>Dermatophagoidinae</taxon>
        <taxon>Dermatophagoides</taxon>
    </lineage>
</organism>